<gene>
    <name evidence="1" type="ORF">PSH88_19690</name>
</gene>
<dbReference type="RefSeq" id="WP_305422178.1">
    <property type="nucleotide sequence ID" value="NZ_CP117430.1"/>
</dbReference>
<evidence type="ECO:0000313" key="2">
    <source>
        <dbReference type="Proteomes" id="UP001230768"/>
    </source>
</evidence>
<dbReference type="EMBL" id="CP117430">
    <property type="protein sequence ID" value="WLI16524.1"/>
    <property type="molecule type" value="Genomic_DNA"/>
</dbReference>
<accession>A0ABY9GL86</accession>
<protein>
    <submittedName>
        <fullName evidence="1">Type III secretion system protein</fullName>
    </submittedName>
</protein>
<sequence length="184" mass="20255">MLLDSAIGPIRLSDAGAVLSLLGNLPVVVQGPYQAWYWQLVNQQLSTPITALLAPIVPILEDVIGVEYEIGCRLQVRLGEECVHAIFSTSPASLLRLLEGARWQAEEHHLGDDWDVSQPLVIGEVALTVEQFESLRPADVLLPSISYFDIDGEGRLDFGGLHWTVAAQAHATRIVVRLTHEEIF</sequence>
<proteinExistence type="predicted"/>
<name>A0ABY9GL86_9PSED</name>
<reference evidence="1 2" key="1">
    <citation type="submission" date="2023-02" db="EMBL/GenBank/DDBJ databases">
        <title>Evolution of Hrp T3SS in non-pathogenic Pseudomonas fluorescens.</title>
        <authorList>
            <person name="Liao K."/>
            <person name="Wei H."/>
            <person name="Gu Y."/>
        </authorList>
    </citation>
    <scope>NUCLEOTIDE SEQUENCE [LARGE SCALE GENOMIC DNA]</scope>
    <source>
        <strain evidence="1 2">FP607</strain>
    </source>
</reference>
<dbReference type="Proteomes" id="UP001230768">
    <property type="component" value="Chromosome"/>
</dbReference>
<organism evidence="1 2">
    <name type="scientific">Pseudomonas wuhanensis</name>
    <dbReference type="NCBI Taxonomy" id="2954098"/>
    <lineage>
        <taxon>Bacteria</taxon>
        <taxon>Pseudomonadati</taxon>
        <taxon>Pseudomonadota</taxon>
        <taxon>Gammaproteobacteria</taxon>
        <taxon>Pseudomonadales</taxon>
        <taxon>Pseudomonadaceae</taxon>
        <taxon>Pseudomonas</taxon>
    </lineage>
</organism>
<evidence type="ECO:0000313" key="1">
    <source>
        <dbReference type="EMBL" id="WLI16524.1"/>
    </source>
</evidence>
<keyword evidence="2" id="KW-1185">Reference proteome</keyword>